<keyword evidence="2" id="KW-1133">Transmembrane helix</keyword>
<feature type="transmembrane region" description="Helical" evidence="2">
    <location>
        <begin position="20"/>
        <end position="40"/>
    </location>
</feature>
<dbReference type="AlphaFoldDB" id="A0A6G0W4G5"/>
<name>A0A6G0W4G5_9STRA</name>
<keyword evidence="2" id="KW-0472">Membrane</keyword>
<accession>A0A6G0W4G5</accession>
<gene>
    <name evidence="3" type="ORF">Ae201684_018822</name>
</gene>
<evidence type="ECO:0000313" key="4">
    <source>
        <dbReference type="Proteomes" id="UP000481153"/>
    </source>
</evidence>
<keyword evidence="2" id="KW-0812">Transmembrane</keyword>
<feature type="region of interest" description="Disordered" evidence="1">
    <location>
        <begin position="60"/>
        <end position="80"/>
    </location>
</feature>
<comment type="caution">
    <text evidence="3">The sequence shown here is derived from an EMBL/GenBank/DDBJ whole genome shotgun (WGS) entry which is preliminary data.</text>
</comment>
<sequence>MEEWEDVKTWFKQAPEWAPYAAASSAAALLVCLLCCICRLTCCRRRRSNYEAITKDLEEEEREFEMSLSSDDDDGEGRSIEFNDDELKQVEMLESYGNNLQTQVTIDEVTPKANIEPMSPTAATTSHRIKKTLDDN</sequence>
<dbReference type="OrthoDB" id="75621at2759"/>
<dbReference type="VEuPathDB" id="FungiDB:AeMF1_016398"/>
<evidence type="ECO:0000256" key="1">
    <source>
        <dbReference type="SAM" id="MobiDB-lite"/>
    </source>
</evidence>
<protein>
    <submittedName>
        <fullName evidence="3">Uncharacterized protein</fullName>
    </submittedName>
</protein>
<dbReference type="EMBL" id="VJMJ01000358">
    <property type="protein sequence ID" value="KAF0721919.1"/>
    <property type="molecule type" value="Genomic_DNA"/>
</dbReference>
<proteinExistence type="predicted"/>
<organism evidence="3 4">
    <name type="scientific">Aphanomyces euteiches</name>
    <dbReference type="NCBI Taxonomy" id="100861"/>
    <lineage>
        <taxon>Eukaryota</taxon>
        <taxon>Sar</taxon>
        <taxon>Stramenopiles</taxon>
        <taxon>Oomycota</taxon>
        <taxon>Saprolegniomycetes</taxon>
        <taxon>Saprolegniales</taxon>
        <taxon>Verrucalvaceae</taxon>
        <taxon>Aphanomyces</taxon>
    </lineage>
</organism>
<keyword evidence="4" id="KW-1185">Reference proteome</keyword>
<dbReference type="Proteomes" id="UP000481153">
    <property type="component" value="Unassembled WGS sequence"/>
</dbReference>
<evidence type="ECO:0000256" key="2">
    <source>
        <dbReference type="SAM" id="Phobius"/>
    </source>
</evidence>
<reference evidence="3 4" key="1">
    <citation type="submission" date="2019-07" db="EMBL/GenBank/DDBJ databases">
        <title>Genomics analysis of Aphanomyces spp. identifies a new class of oomycete effector associated with host adaptation.</title>
        <authorList>
            <person name="Gaulin E."/>
        </authorList>
    </citation>
    <scope>NUCLEOTIDE SEQUENCE [LARGE SCALE GENOMIC DNA]</scope>
    <source>
        <strain evidence="3 4">ATCC 201684</strain>
    </source>
</reference>
<evidence type="ECO:0000313" key="3">
    <source>
        <dbReference type="EMBL" id="KAF0721919.1"/>
    </source>
</evidence>
<feature type="region of interest" description="Disordered" evidence="1">
    <location>
        <begin position="110"/>
        <end position="136"/>
    </location>
</feature>